<dbReference type="Pfam" id="PF00584">
    <property type="entry name" value="SecE"/>
    <property type="match status" value="1"/>
</dbReference>
<accession>A0A916T6Y6</accession>
<keyword evidence="6 9" id="KW-1133">Transmembrane helix</keyword>
<feature type="compositionally biased region" description="Acidic residues" evidence="10">
    <location>
        <begin position="25"/>
        <end position="38"/>
    </location>
</feature>
<dbReference type="HAMAP" id="MF_00422">
    <property type="entry name" value="SecE"/>
    <property type="match status" value="1"/>
</dbReference>
<name>A0A916T6Y6_9ACTN</name>
<feature type="region of interest" description="Disordered" evidence="10">
    <location>
        <begin position="1"/>
        <end position="85"/>
    </location>
</feature>
<feature type="compositionally biased region" description="Basic residues" evidence="10">
    <location>
        <begin position="42"/>
        <end position="52"/>
    </location>
</feature>
<sequence>MSDRDRAARAKGASVNGADGAQGDADADSLDAVTDDEELRPSGKRNAPRGKRSTATLERDTDTVAGVDLSEGENAEKRKKQKRVAEGDHNPFKRIWLFLTQVVDELKKVIWPTRREVIQYTLVVLIFVVVFTAFVAGLDLGFAKLVLWILG</sequence>
<dbReference type="PANTHER" id="PTHR33910">
    <property type="entry name" value="PROTEIN TRANSLOCASE SUBUNIT SECE"/>
    <property type="match status" value="1"/>
</dbReference>
<protein>
    <recommendedName>
        <fullName evidence="9">Protein translocase subunit SecE</fullName>
    </recommendedName>
</protein>
<dbReference type="RefSeq" id="WP_188586692.1">
    <property type="nucleotide sequence ID" value="NZ_BMGC01000014.1"/>
</dbReference>
<keyword evidence="7 9" id="KW-0811">Translocation</keyword>
<comment type="subcellular location">
    <subcellularLocation>
        <location evidence="9">Cell membrane</location>
        <topology evidence="9">Single-pass membrane protein</topology>
    </subcellularLocation>
    <subcellularLocation>
        <location evidence="1">Membrane</location>
    </subcellularLocation>
</comment>
<evidence type="ECO:0000256" key="10">
    <source>
        <dbReference type="SAM" id="MobiDB-lite"/>
    </source>
</evidence>
<keyword evidence="12" id="KW-1185">Reference proteome</keyword>
<evidence type="ECO:0000256" key="8">
    <source>
        <dbReference type="ARBA" id="ARBA00023136"/>
    </source>
</evidence>
<evidence type="ECO:0000313" key="11">
    <source>
        <dbReference type="EMBL" id="GGB33949.1"/>
    </source>
</evidence>
<dbReference type="GO" id="GO:0006605">
    <property type="term" value="P:protein targeting"/>
    <property type="evidence" value="ECO:0007669"/>
    <property type="project" value="UniProtKB-UniRule"/>
</dbReference>
<keyword evidence="5 9" id="KW-0653">Protein transport</keyword>
<dbReference type="InterPro" id="IPR038379">
    <property type="entry name" value="SecE_sf"/>
</dbReference>
<comment type="function">
    <text evidence="9">Essential subunit of the Sec protein translocation channel SecYEG. Clamps together the 2 halves of SecY. May contact the channel plug during translocation.</text>
</comment>
<evidence type="ECO:0000256" key="7">
    <source>
        <dbReference type="ARBA" id="ARBA00023010"/>
    </source>
</evidence>
<comment type="similarity">
    <text evidence="9">Belongs to the SecE/SEC61-gamma family.</text>
</comment>
<evidence type="ECO:0000256" key="5">
    <source>
        <dbReference type="ARBA" id="ARBA00022927"/>
    </source>
</evidence>
<dbReference type="GO" id="GO:0009306">
    <property type="term" value="P:protein secretion"/>
    <property type="evidence" value="ECO:0007669"/>
    <property type="project" value="UniProtKB-UniRule"/>
</dbReference>
<keyword evidence="4 9" id="KW-0812">Transmembrane</keyword>
<keyword evidence="8 9" id="KW-0472">Membrane</keyword>
<evidence type="ECO:0000256" key="3">
    <source>
        <dbReference type="ARBA" id="ARBA00022475"/>
    </source>
</evidence>
<organism evidence="11 12">
    <name type="scientific">Gordonia jinhuaensis</name>
    <dbReference type="NCBI Taxonomy" id="1517702"/>
    <lineage>
        <taxon>Bacteria</taxon>
        <taxon>Bacillati</taxon>
        <taxon>Actinomycetota</taxon>
        <taxon>Actinomycetes</taxon>
        <taxon>Mycobacteriales</taxon>
        <taxon>Gordoniaceae</taxon>
        <taxon>Gordonia</taxon>
    </lineage>
</organism>
<dbReference type="GO" id="GO:0005886">
    <property type="term" value="C:plasma membrane"/>
    <property type="evidence" value="ECO:0007669"/>
    <property type="project" value="UniProtKB-SubCell"/>
</dbReference>
<gene>
    <name evidence="9 11" type="primary">secE</name>
    <name evidence="11" type="ORF">GCM10011489_22580</name>
</gene>
<dbReference type="GO" id="GO:0065002">
    <property type="term" value="P:intracellular protein transmembrane transport"/>
    <property type="evidence" value="ECO:0007669"/>
    <property type="project" value="UniProtKB-UniRule"/>
</dbReference>
<evidence type="ECO:0000256" key="6">
    <source>
        <dbReference type="ARBA" id="ARBA00022989"/>
    </source>
</evidence>
<evidence type="ECO:0000256" key="2">
    <source>
        <dbReference type="ARBA" id="ARBA00022448"/>
    </source>
</evidence>
<keyword evidence="2 9" id="KW-0813">Transport</keyword>
<dbReference type="PROSITE" id="PS01067">
    <property type="entry name" value="SECE_SEC61G"/>
    <property type="match status" value="1"/>
</dbReference>
<dbReference type="EMBL" id="BMGC01000014">
    <property type="protein sequence ID" value="GGB33949.1"/>
    <property type="molecule type" value="Genomic_DNA"/>
</dbReference>
<feature type="transmembrane region" description="Helical" evidence="9">
    <location>
        <begin position="117"/>
        <end position="138"/>
    </location>
</feature>
<evidence type="ECO:0000256" key="9">
    <source>
        <dbReference type="HAMAP-Rule" id="MF_00422"/>
    </source>
</evidence>
<dbReference type="InterPro" id="IPR001901">
    <property type="entry name" value="Translocase_SecE/Sec61-g"/>
</dbReference>
<reference evidence="11" key="1">
    <citation type="journal article" date="2014" name="Int. J. Syst. Evol. Microbiol.">
        <title>Complete genome sequence of Corynebacterium casei LMG S-19264T (=DSM 44701T), isolated from a smear-ripened cheese.</title>
        <authorList>
            <consortium name="US DOE Joint Genome Institute (JGI-PGF)"/>
            <person name="Walter F."/>
            <person name="Albersmeier A."/>
            <person name="Kalinowski J."/>
            <person name="Ruckert C."/>
        </authorList>
    </citation>
    <scope>NUCLEOTIDE SEQUENCE</scope>
    <source>
        <strain evidence="11">CGMCC 1.12827</strain>
    </source>
</reference>
<dbReference type="InterPro" id="IPR005807">
    <property type="entry name" value="SecE_bac"/>
</dbReference>
<dbReference type="Proteomes" id="UP000621454">
    <property type="component" value="Unassembled WGS sequence"/>
</dbReference>
<dbReference type="GO" id="GO:0043952">
    <property type="term" value="P:protein transport by the Sec complex"/>
    <property type="evidence" value="ECO:0007669"/>
    <property type="project" value="UniProtKB-UniRule"/>
</dbReference>
<evidence type="ECO:0000256" key="1">
    <source>
        <dbReference type="ARBA" id="ARBA00004370"/>
    </source>
</evidence>
<dbReference type="AlphaFoldDB" id="A0A916T6Y6"/>
<comment type="caution">
    <text evidence="11">The sequence shown here is derived from an EMBL/GenBank/DDBJ whole genome shotgun (WGS) entry which is preliminary data.</text>
</comment>
<reference evidence="11" key="2">
    <citation type="submission" date="2020-09" db="EMBL/GenBank/DDBJ databases">
        <authorList>
            <person name="Sun Q."/>
            <person name="Zhou Y."/>
        </authorList>
    </citation>
    <scope>NUCLEOTIDE SEQUENCE</scope>
    <source>
        <strain evidence="11">CGMCC 1.12827</strain>
    </source>
</reference>
<proteinExistence type="inferred from homology"/>
<dbReference type="GO" id="GO:0008320">
    <property type="term" value="F:protein transmembrane transporter activity"/>
    <property type="evidence" value="ECO:0007669"/>
    <property type="project" value="UniProtKB-UniRule"/>
</dbReference>
<comment type="subunit">
    <text evidence="9">Component of the Sec protein translocase complex. Heterotrimer consisting of SecY, SecE and SecG subunits. The heterotrimers can form oligomers, although 1 heterotrimer is thought to be able to translocate proteins. Interacts with the ribosome. Interacts with SecDF, and other proteins may be involved. Interacts with SecA.</text>
</comment>
<dbReference type="PANTHER" id="PTHR33910:SF1">
    <property type="entry name" value="PROTEIN TRANSLOCASE SUBUNIT SECE"/>
    <property type="match status" value="1"/>
</dbReference>
<evidence type="ECO:0000313" key="12">
    <source>
        <dbReference type="Proteomes" id="UP000621454"/>
    </source>
</evidence>
<keyword evidence="3 9" id="KW-1003">Cell membrane</keyword>
<dbReference type="NCBIfam" id="TIGR00964">
    <property type="entry name" value="secE_bact"/>
    <property type="match status" value="1"/>
</dbReference>
<dbReference type="Gene3D" id="1.20.5.1030">
    <property type="entry name" value="Preprotein translocase secy subunit"/>
    <property type="match status" value="1"/>
</dbReference>
<evidence type="ECO:0000256" key="4">
    <source>
        <dbReference type="ARBA" id="ARBA00022692"/>
    </source>
</evidence>